<name>A0ABN9X8A3_9DINO</name>
<organism evidence="2 3">
    <name type="scientific">Prorocentrum cordatum</name>
    <dbReference type="NCBI Taxonomy" id="2364126"/>
    <lineage>
        <taxon>Eukaryota</taxon>
        <taxon>Sar</taxon>
        <taxon>Alveolata</taxon>
        <taxon>Dinophyceae</taxon>
        <taxon>Prorocentrales</taxon>
        <taxon>Prorocentraceae</taxon>
        <taxon>Prorocentrum</taxon>
    </lineage>
</organism>
<feature type="non-terminal residue" evidence="2">
    <location>
        <position position="118"/>
    </location>
</feature>
<evidence type="ECO:0000256" key="1">
    <source>
        <dbReference type="SAM" id="MobiDB-lite"/>
    </source>
</evidence>
<dbReference type="EMBL" id="CAUYUJ010020074">
    <property type="protein sequence ID" value="CAK0895686.1"/>
    <property type="molecule type" value="Genomic_DNA"/>
</dbReference>
<gene>
    <name evidence="2" type="ORF">PCOR1329_LOCUS74365</name>
</gene>
<keyword evidence="3" id="KW-1185">Reference proteome</keyword>
<reference evidence="2" key="1">
    <citation type="submission" date="2023-10" db="EMBL/GenBank/DDBJ databases">
        <authorList>
            <person name="Chen Y."/>
            <person name="Shah S."/>
            <person name="Dougan E. K."/>
            <person name="Thang M."/>
            <person name="Chan C."/>
        </authorList>
    </citation>
    <scope>NUCLEOTIDE SEQUENCE [LARGE SCALE GENOMIC DNA]</scope>
</reference>
<proteinExistence type="predicted"/>
<evidence type="ECO:0000313" key="3">
    <source>
        <dbReference type="Proteomes" id="UP001189429"/>
    </source>
</evidence>
<evidence type="ECO:0000313" key="2">
    <source>
        <dbReference type="EMBL" id="CAK0895686.1"/>
    </source>
</evidence>
<protein>
    <submittedName>
        <fullName evidence="2">Uncharacterized protein</fullName>
    </submittedName>
</protein>
<sequence>MEGRQQELVQEPRRQPQRGQAAEQSLQAAQAELAQLRAAPAAAPQPPLLKRLGGATVDAQTLASFSGRREAWRDFRFVFRAFACAAHAAKAELFRRAEATAVLSRQLCYMLVMATPDD</sequence>
<dbReference type="Proteomes" id="UP001189429">
    <property type="component" value="Unassembled WGS sequence"/>
</dbReference>
<accession>A0ABN9X8A3</accession>
<feature type="compositionally biased region" description="Basic and acidic residues" evidence="1">
    <location>
        <begin position="1"/>
        <end position="14"/>
    </location>
</feature>
<feature type="region of interest" description="Disordered" evidence="1">
    <location>
        <begin position="1"/>
        <end position="26"/>
    </location>
</feature>
<comment type="caution">
    <text evidence="2">The sequence shown here is derived from an EMBL/GenBank/DDBJ whole genome shotgun (WGS) entry which is preliminary data.</text>
</comment>